<dbReference type="InterPro" id="IPR003917">
    <property type="entry name" value="NADH_UbQ_OxRdtase_chain2"/>
</dbReference>
<dbReference type="PANTHER" id="PTHR46552:SF1">
    <property type="entry name" value="NADH-UBIQUINONE OXIDOREDUCTASE CHAIN 2"/>
    <property type="match status" value="1"/>
</dbReference>
<evidence type="ECO:0000256" key="13">
    <source>
        <dbReference type="ARBA" id="ARBA00023027"/>
    </source>
</evidence>
<comment type="similarity">
    <text evidence="3">Belongs to the complex I subunit 2 family.</text>
</comment>
<dbReference type="InterPro" id="IPR001750">
    <property type="entry name" value="ND/Mrp_TM"/>
</dbReference>
<feature type="transmembrane region" description="Helical" evidence="19">
    <location>
        <begin position="198"/>
        <end position="221"/>
    </location>
</feature>
<keyword evidence="15" id="KW-0496">Mitochondrion</keyword>
<keyword evidence="6" id="KW-0813">Transport</keyword>
<sequence>MLNNSYKMLFLLFMMIGTMISISSISWISMWMGLEINLLSFIPLMMSSKNLFSSESSLKYFLIQALASSIFFFSILLIFLMMNLKSLNFSFINLIFLISILLKMGAAPFHFWLPSVMEGLKWMNNFLLMTWQKMAPLMIISLNLNYNFIIFCIINCVIFGSLGGLNQTSLRKLLAFSSINHLGWILSGMLFNEKIWMNYFYFYIFLNFSIILMFKIFNLYFINQVFLMKNLNLIMKLFLFINLLSLGGLPPFLGFFPKWMIIELMMKNNSFFILLIIMFFSLITLYFYLRLSYSMFLFNHKNVKWNTKNIFNLTMNYKLLFMISFFSLMNLLTMNFFYFFF</sequence>
<keyword evidence="14" id="KW-0830">Ubiquinone</keyword>
<dbReference type="PRINTS" id="PR01436">
    <property type="entry name" value="NADHDHGNASE2"/>
</dbReference>
<evidence type="ECO:0000256" key="14">
    <source>
        <dbReference type="ARBA" id="ARBA00023075"/>
    </source>
</evidence>
<evidence type="ECO:0000256" key="18">
    <source>
        <dbReference type="ARBA" id="ARBA00049551"/>
    </source>
</evidence>
<organism evidence="21 22">
    <name type="scientific">Clunio marinus</name>
    <dbReference type="NCBI Taxonomy" id="568069"/>
    <lineage>
        <taxon>Eukaryota</taxon>
        <taxon>Metazoa</taxon>
        <taxon>Ecdysozoa</taxon>
        <taxon>Arthropoda</taxon>
        <taxon>Hexapoda</taxon>
        <taxon>Insecta</taxon>
        <taxon>Pterygota</taxon>
        <taxon>Neoptera</taxon>
        <taxon>Endopterygota</taxon>
        <taxon>Diptera</taxon>
        <taxon>Nematocera</taxon>
        <taxon>Chironomoidea</taxon>
        <taxon>Chironomidae</taxon>
        <taxon>Clunio</taxon>
    </lineage>
</organism>
<feature type="transmembrane region" description="Helical" evidence="19">
    <location>
        <begin position="60"/>
        <end position="82"/>
    </location>
</feature>
<evidence type="ECO:0000313" key="21">
    <source>
        <dbReference type="EMBL" id="CRL08755.1"/>
    </source>
</evidence>
<feature type="domain" description="NADH:quinone oxidoreductase/Mrp antiporter transmembrane" evidence="20">
    <location>
        <begin position="25"/>
        <end position="284"/>
    </location>
</feature>
<dbReference type="PANTHER" id="PTHR46552">
    <property type="entry name" value="NADH-UBIQUINONE OXIDOREDUCTASE CHAIN 2"/>
    <property type="match status" value="1"/>
</dbReference>
<evidence type="ECO:0000256" key="12">
    <source>
        <dbReference type="ARBA" id="ARBA00022989"/>
    </source>
</evidence>
<keyword evidence="10" id="KW-1278">Translocase</keyword>
<evidence type="ECO:0000256" key="19">
    <source>
        <dbReference type="SAM" id="Phobius"/>
    </source>
</evidence>
<evidence type="ECO:0000256" key="8">
    <source>
        <dbReference type="ARBA" id="ARBA00022692"/>
    </source>
</evidence>
<proteinExistence type="inferred from homology"/>
<comment type="subcellular location">
    <subcellularLocation>
        <location evidence="2">Mitochondrion inner membrane</location>
        <topology evidence="2">Multi-pass membrane protein</topology>
    </subcellularLocation>
</comment>
<dbReference type="GO" id="GO:0008137">
    <property type="term" value="F:NADH dehydrogenase (ubiquinone) activity"/>
    <property type="evidence" value="ECO:0007669"/>
    <property type="project" value="UniProtKB-EC"/>
</dbReference>
<feature type="transmembrane region" description="Helical" evidence="19">
    <location>
        <begin position="273"/>
        <end position="298"/>
    </location>
</feature>
<protein>
    <recommendedName>
        <fullName evidence="5">NADH-ubiquinone oxidoreductase chain 2</fullName>
        <ecNumber evidence="4">7.1.1.2</ecNumber>
    </recommendedName>
    <alternativeName>
        <fullName evidence="17">NADH dehydrogenase subunit 2</fullName>
    </alternativeName>
</protein>
<dbReference type="InterPro" id="IPR050175">
    <property type="entry name" value="Complex_I_Subunit_2"/>
</dbReference>
<comment type="function">
    <text evidence="1">Core subunit of the mitochondrial membrane respiratory chain NADH dehydrogenase (Complex I) that is believed to belong to the minimal assembly required for catalysis. Complex I functions in the transfer of electrons from NADH to the respiratory chain. The immediate electron acceptor for the enzyme is believed to be ubiquinone.</text>
</comment>
<keyword evidence="16 19" id="KW-0472">Membrane</keyword>
<keyword evidence="7" id="KW-0679">Respiratory chain</keyword>
<dbReference type="OrthoDB" id="4092844at2759"/>
<dbReference type="Pfam" id="PF00361">
    <property type="entry name" value="Proton_antipo_M"/>
    <property type="match status" value="1"/>
</dbReference>
<feature type="transmembrane region" description="Helical" evidence="19">
    <location>
        <begin position="319"/>
        <end position="340"/>
    </location>
</feature>
<accession>A0A1J1J8M3</accession>
<feature type="transmembrane region" description="Helical" evidence="19">
    <location>
        <begin position="94"/>
        <end position="114"/>
    </location>
</feature>
<evidence type="ECO:0000256" key="2">
    <source>
        <dbReference type="ARBA" id="ARBA00004448"/>
    </source>
</evidence>
<evidence type="ECO:0000256" key="7">
    <source>
        <dbReference type="ARBA" id="ARBA00022660"/>
    </source>
</evidence>
<evidence type="ECO:0000256" key="5">
    <source>
        <dbReference type="ARBA" id="ARBA00021008"/>
    </source>
</evidence>
<keyword evidence="9" id="KW-0999">Mitochondrion inner membrane</keyword>
<dbReference type="GO" id="GO:0006120">
    <property type="term" value="P:mitochondrial electron transport, NADH to ubiquinone"/>
    <property type="evidence" value="ECO:0007669"/>
    <property type="project" value="InterPro"/>
</dbReference>
<name>A0A1J1J8M3_9DIPT</name>
<evidence type="ECO:0000256" key="17">
    <source>
        <dbReference type="ARBA" id="ARBA00031028"/>
    </source>
</evidence>
<evidence type="ECO:0000256" key="9">
    <source>
        <dbReference type="ARBA" id="ARBA00022792"/>
    </source>
</evidence>
<evidence type="ECO:0000256" key="11">
    <source>
        <dbReference type="ARBA" id="ARBA00022982"/>
    </source>
</evidence>
<dbReference type="EMBL" id="CVRI01023763">
    <property type="protein sequence ID" value="CRL08755.1"/>
    <property type="molecule type" value="Genomic_DNA"/>
</dbReference>
<dbReference type="STRING" id="568069.A0A1J1J8M3"/>
<keyword evidence="12 19" id="KW-1133">Transmembrane helix</keyword>
<gene>
    <name evidence="21" type="primary">ND2</name>
</gene>
<keyword evidence="22" id="KW-1185">Reference proteome</keyword>
<evidence type="ECO:0000313" key="22">
    <source>
        <dbReference type="Proteomes" id="UP000183832"/>
    </source>
</evidence>
<feature type="transmembrane region" description="Helical" evidence="19">
    <location>
        <begin position="173"/>
        <end position="192"/>
    </location>
</feature>
<evidence type="ECO:0000256" key="10">
    <source>
        <dbReference type="ARBA" id="ARBA00022967"/>
    </source>
</evidence>
<feature type="transmembrane region" description="Helical" evidence="19">
    <location>
        <begin position="134"/>
        <end position="161"/>
    </location>
</feature>
<keyword evidence="13" id="KW-0520">NAD</keyword>
<evidence type="ECO:0000259" key="20">
    <source>
        <dbReference type="Pfam" id="PF00361"/>
    </source>
</evidence>
<keyword evidence="11" id="KW-0249">Electron transport</keyword>
<keyword evidence="8 19" id="KW-0812">Transmembrane</keyword>
<feature type="transmembrane region" description="Helical" evidence="19">
    <location>
        <begin position="233"/>
        <end position="253"/>
    </location>
</feature>
<reference evidence="21 22" key="1">
    <citation type="submission" date="2015-04" db="EMBL/GenBank/DDBJ databases">
        <authorList>
            <person name="Syromyatnikov M.Y."/>
            <person name="Popov V.N."/>
        </authorList>
    </citation>
    <scope>NUCLEOTIDE SEQUENCE [LARGE SCALE GENOMIC DNA]</scope>
</reference>
<evidence type="ECO:0000256" key="15">
    <source>
        <dbReference type="ARBA" id="ARBA00023128"/>
    </source>
</evidence>
<evidence type="ECO:0000256" key="16">
    <source>
        <dbReference type="ARBA" id="ARBA00023136"/>
    </source>
</evidence>
<dbReference type="Proteomes" id="UP000183832">
    <property type="component" value="Unassembled WGS sequence"/>
</dbReference>
<evidence type="ECO:0000256" key="1">
    <source>
        <dbReference type="ARBA" id="ARBA00003257"/>
    </source>
</evidence>
<feature type="transmembrane region" description="Helical" evidence="19">
    <location>
        <begin position="9"/>
        <end position="34"/>
    </location>
</feature>
<dbReference type="EC" id="7.1.1.2" evidence="4"/>
<evidence type="ECO:0000256" key="6">
    <source>
        <dbReference type="ARBA" id="ARBA00022448"/>
    </source>
</evidence>
<dbReference type="AlphaFoldDB" id="A0A1J1J8M3"/>
<evidence type="ECO:0000256" key="4">
    <source>
        <dbReference type="ARBA" id="ARBA00012944"/>
    </source>
</evidence>
<dbReference type="GO" id="GO:0005743">
    <property type="term" value="C:mitochondrial inner membrane"/>
    <property type="evidence" value="ECO:0007669"/>
    <property type="project" value="UniProtKB-SubCell"/>
</dbReference>
<evidence type="ECO:0000256" key="3">
    <source>
        <dbReference type="ARBA" id="ARBA00007012"/>
    </source>
</evidence>
<comment type="catalytic activity">
    <reaction evidence="18">
        <text>a ubiquinone + NADH + 5 H(+)(in) = a ubiquinol + NAD(+) + 4 H(+)(out)</text>
        <dbReference type="Rhea" id="RHEA:29091"/>
        <dbReference type="Rhea" id="RHEA-COMP:9565"/>
        <dbReference type="Rhea" id="RHEA-COMP:9566"/>
        <dbReference type="ChEBI" id="CHEBI:15378"/>
        <dbReference type="ChEBI" id="CHEBI:16389"/>
        <dbReference type="ChEBI" id="CHEBI:17976"/>
        <dbReference type="ChEBI" id="CHEBI:57540"/>
        <dbReference type="ChEBI" id="CHEBI:57945"/>
        <dbReference type="EC" id="7.1.1.2"/>
    </reaction>
</comment>